<evidence type="ECO:0000256" key="6">
    <source>
        <dbReference type="ARBA" id="ARBA00023136"/>
    </source>
</evidence>
<dbReference type="PROSITE" id="PS50262">
    <property type="entry name" value="G_PROTEIN_RECEP_F1_2"/>
    <property type="match status" value="1"/>
</dbReference>
<evidence type="ECO:0000259" key="10">
    <source>
        <dbReference type="PROSITE" id="PS50262"/>
    </source>
</evidence>
<dbReference type="SUPFAM" id="SSF81321">
    <property type="entry name" value="Family A G protein-coupled receptor-like"/>
    <property type="match status" value="1"/>
</dbReference>
<evidence type="ECO:0000256" key="3">
    <source>
        <dbReference type="ARBA" id="ARBA00022692"/>
    </source>
</evidence>
<dbReference type="OrthoDB" id="9445642at2759"/>
<evidence type="ECO:0000256" key="1">
    <source>
        <dbReference type="ARBA" id="ARBA00004651"/>
    </source>
</evidence>
<keyword evidence="5" id="KW-0297">G-protein coupled receptor</keyword>
<dbReference type="AlphaFoldDB" id="A0A9X6RNF1"/>
<feature type="transmembrane region" description="Helical" evidence="9">
    <location>
        <begin position="253"/>
        <end position="280"/>
    </location>
</feature>
<name>A0A9X6RNF1_HYPEX</name>
<evidence type="ECO:0000313" key="11">
    <source>
        <dbReference type="EMBL" id="OWA53947.1"/>
    </source>
</evidence>
<reference evidence="12" key="1">
    <citation type="submission" date="2017-01" db="EMBL/GenBank/DDBJ databases">
        <title>Comparative genomics of anhydrobiosis in the tardigrade Hypsibius dujardini.</title>
        <authorList>
            <person name="Yoshida Y."/>
            <person name="Koutsovoulos G."/>
            <person name="Laetsch D."/>
            <person name="Stevens L."/>
            <person name="Kumar S."/>
            <person name="Horikawa D."/>
            <person name="Ishino K."/>
            <person name="Komine S."/>
            <person name="Tomita M."/>
            <person name="Blaxter M."/>
            <person name="Arakawa K."/>
        </authorList>
    </citation>
    <scope>NUCLEOTIDE SEQUENCE [LARGE SCALE GENOMIC DNA]</scope>
    <source>
        <strain evidence="12">Z151</strain>
    </source>
</reference>
<dbReference type="InterPro" id="IPR050569">
    <property type="entry name" value="TAAR"/>
</dbReference>
<comment type="caution">
    <text evidence="11">The sequence shown here is derived from an EMBL/GenBank/DDBJ whole genome shotgun (WGS) entry which is preliminary data.</text>
</comment>
<keyword evidence="12" id="KW-1185">Reference proteome</keyword>
<protein>
    <recommendedName>
        <fullName evidence="10">G-protein coupled receptors family 1 profile domain-containing protein</fullName>
    </recommendedName>
</protein>
<dbReference type="GO" id="GO:0004930">
    <property type="term" value="F:G protein-coupled receptor activity"/>
    <property type="evidence" value="ECO:0007669"/>
    <property type="project" value="UniProtKB-KW"/>
</dbReference>
<evidence type="ECO:0000256" key="2">
    <source>
        <dbReference type="ARBA" id="ARBA00022475"/>
    </source>
</evidence>
<feature type="transmembrane region" description="Helical" evidence="9">
    <location>
        <begin position="34"/>
        <end position="53"/>
    </location>
</feature>
<feature type="domain" description="G-protein coupled receptors family 1 profile" evidence="10">
    <location>
        <begin position="44"/>
        <end position="304"/>
    </location>
</feature>
<proteinExistence type="predicted"/>
<dbReference type="InterPro" id="IPR000276">
    <property type="entry name" value="GPCR_Rhodpsn"/>
</dbReference>
<keyword evidence="3 9" id="KW-0812">Transmembrane</keyword>
<feature type="transmembrane region" description="Helical" evidence="9">
    <location>
        <begin position="286"/>
        <end position="306"/>
    </location>
</feature>
<evidence type="ECO:0000256" key="9">
    <source>
        <dbReference type="SAM" id="Phobius"/>
    </source>
</evidence>
<feature type="transmembrane region" description="Helical" evidence="9">
    <location>
        <begin position="200"/>
        <end position="218"/>
    </location>
</feature>
<evidence type="ECO:0000256" key="7">
    <source>
        <dbReference type="ARBA" id="ARBA00023170"/>
    </source>
</evidence>
<keyword evidence="2" id="KW-1003">Cell membrane</keyword>
<keyword evidence="8" id="KW-0807">Transducer</keyword>
<dbReference type="CDD" id="cd00637">
    <property type="entry name" value="7tm_classA_rhodopsin-like"/>
    <property type="match status" value="1"/>
</dbReference>
<keyword evidence="6 9" id="KW-0472">Membrane</keyword>
<dbReference type="Proteomes" id="UP000192578">
    <property type="component" value="Unassembled WGS sequence"/>
</dbReference>
<dbReference type="PANTHER" id="PTHR24249">
    <property type="entry name" value="HISTAMINE RECEPTOR-RELATED G-PROTEIN COUPLED RECEPTOR"/>
    <property type="match status" value="1"/>
</dbReference>
<feature type="transmembrane region" description="Helical" evidence="9">
    <location>
        <begin position="145"/>
        <end position="167"/>
    </location>
</feature>
<organism evidence="11 12">
    <name type="scientific">Hypsibius exemplaris</name>
    <name type="common">Freshwater tardigrade</name>
    <dbReference type="NCBI Taxonomy" id="2072580"/>
    <lineage>
        <taxon>Eukaryota</taxon>
        <taxon>Metazoa</taxon>
        <taxon>Ecdysozoa</taxon>
        <taxon>Tardigrada</taxon>
        <taxon>Eutardigrada</taxon>
        <taxon>Parachela</taxon>
        <taxon>Hypsibioidea</taxon>
        <taxon>Hypsibiidae</taxon>
        <taxon>Hypsibius</taxon>
    </lineage>
</organism>
<keyword evidence="4 9" id="KW-1133">Transmembrane helix</keyword>
<dbReference type="GO" id="GO:0005886">
    <property type="term" value="C:plasma membrane"/>
    <property type="evidence" value="ECO:0007669"/>
    <property type="project" value="UniProtKB-SubCell"/>
</dbReference>
<dbReference type="Gene3D" id="1.20.1070.10">
    <property type="entry name" value="Rhodopsin 7-helix transmembrane proteins"/>
    <property type="match status" value="1"/>
</dbReference>
<feature type="transmembrane region" description="Helical" evidence="9">
    <location>
        <begin position="95"/>
        <end position="119"/>
    </location>
</feature>
<evidence type="ECO:0000256" key="4">
    <source>
        <dbReference type="ARBA" id="ARBA00022989"/>
    </source>
</evidence>
<dbReference type="PANTHER" id="PTHR24249:SF372">
    <property type="entry name" value="G-PROTEIN COUPLED RECEPTORS FAMILY 1 PROFILE DOMAIN-CONTAINING PROTEIN"/>
    <property type="match status" value="1"/>
</dbReference>
<evidence type="ECO:0000256" key="8">
    <source>
        <dbReference type="ARBA" id="ARBA00023224"/>
    </source>
</evidence>
<gene>
    <name evidence="11" type="ORF">BV898_18371</name>
</gene>
<sequence>MNKNSSNLSGVAATPLQLLSPAKQRELSAWIATTLIISFFGVLNNILTLRVIWSVKLRKPGVSLLIFHFVAVNLLMCLVTLPTAILVVMGKRDGWFMIAGNSCSYFAVLYTINVSVVNWSDAGLAANRLVALYLPHRYRAWTRPAVSLAIILCCWLICVVIALPFTLSAGGQGTVRSGLGMCNITPRGRFGDFLLSTHTYVPYAISGIGSLLILWKFFSVSRLRNGDVAPYRTGHVVARHRMRTQRRLNMAKIVLLNFLWSVVCAFPGYVINSAFAFLYYKDPVGVLWVRTSAACQYVFTPCIFLLSNPEYQRRLRGLVNRR</sequence>
<dbReference type="EMBL" id="MTYJ01000359">
    <property type="protein sequence ID" value="OWA53947.1"/>
    <property type="molecule type" value="Genomic_DNA"/>
</dbReference>
<feature type="transmembrane region" description="Helical" evidence="9">
    <location>
        <begin position="65"/>
        <end position="89"/>
    </location>
</feature>
<evidence type="ECO:0000313" key="12">
    <source>
        <dbReference type="Proteomes" id="UP000192578"/>
    </source>
</evidence>
<keyword evidence="7" id="KW-0675">Receptor</keyword>
<evidence type="ECO:0000256" key="5">
    <source>
        <dbReference type="ARBA" id="ARBA00023040"/>
    </source>
</evidence>
<comment type="subcellular location">
    <subcellularLocation>
        <location evidence="1">Cell membrane</location>
        <topology evidence="1">Multi-pass membrane protein</topology>
    </subcellularLocation>
</comment>
<dbReference type="InterPro" id="IPR017452">
    <property type="entry name" value="GPCR_Rhodpsn_7TM"/>
</dbReference>
<dbReference type="Pfam" id="PF00001">
    <property type="entry name" value="7tm_1"/>
    <property type="match status" value="1"/>
</dbReference>
<accession>A0A9X6RNF1</accession>